<evidence type="ECO:0000313" key="1">
    <source>
        <dbReference type="EMBL" id="QHT87637.1"/>
    </source>
</evidence>
<name>A0A6C0I5J6_9ZZZZ</name>
<evidence type="ECO:0008006" key="2">
    <source>
        <dbReference type="Google" id="ProtNLM"/>
    </source>
</evidence>
<dbReference type="AlphaFoldDB" id="A0A6C0I5J6"/>
<protein>
    <recommendedName>
        <fullName evidence="2">Glycylpeptide N-tetradecanoyltransferase</fullName>
    </recommendedName>
</protein>
<sequence length="403" mass="47171">MIAMIKLRYPFWNRQPVYHSYDLWNKLYSQPYSPYQNGPVKTKYYDNLNVLTLSYSDMTNKQKKDLTNLLQCYYIPSDSILNTIQRKDLGVYFGGVNEPAYISFYTQDELANKDGNFSTTKLPVACITSRFAQLLVRPTMTEEKYTCLPIYFIDHVCVDRDHENQRVDISRKLLQTHEYNQRINNVSIYISLIKSETNLFDGVVPLFTYTMSTFALRPQTVQALPPHFQIVRIYKENMDVLTDFLHMQKNLTTGSTFPFDLFLVSDLDTIIAAIQAQLLYACCIQRSNIVYGIYFIKNARLRYEEADGNTLHCIGSVMNYVISKEDYGKLFYLGFLHSLGLILREKPSFNTILFDELGHNELLLQFWRERHTELEKCQTAYYSYNWIVPKSPFLTDRCAVILI</sequence>
<organism evidence="1">
    <name type="scientific">viral metagenome</name>
    <dbReference type="NCBI Taxonomy" id="1070528"/>
    <lineage>
        <taxon>unclassified sequences</taxon>
        <taxon>metagenomes</taxon>
        <taxon>organismal metagenomes</taxon>
    </lineage>
</organism>
<dbReference type="EMBL" id="MN740095">
    <property type="protein sequence ID" value="QHT87637.1"/>
    <property type="molecule type" value="Genomic_DNA"/>
</dbReference>
<accession>A0A6C0I5J6</accession>
<reference evidence="1" key="1">
    <citation type="journal article" date="2020" name="Nature">
        <title>Giant virus diversity and host interactions through global metagenomics.</title>
        <authorList>
            <person name="Schulz F."/>
            <person name="Roux S."/>
            <person name="Paez-Espino D."/>
            <person name="Jungbluth S."/>
            <person name="Walsh D.A."/>
            <person name="Denef V.J."/>
            <person name="McMahon K.D."/>
            <person name="Konstantinidis K.T."/>
            <person name="Eloe-Fadrosh E.A."/>
            <person name="Kyrpides N.C."/>
            <person name="Woyke T."/>
        </authorList>
    </citation>
    <scope>NUCLEOTIDE SEQUENCE</scope>
    <source>
        <strain evidence="1">GVMAG-M-3300023184-190</strain>
    </source>
</reference>
<proteinExistence type="predicted"/>